<dbReference type="EMBL" id="CYXZ01000025">
    <property type="protein sequence ID" value="CUN26280.1"/>
    <property type="molecule type" value="Genomic_DNA"/>
</dbReference>
<evidence type="ECO:0000256" key="3">
    <source>
        <dbReference type="ARBA" id="ARBA00022448"/>
    </source>
</evidence>
<feature type="chain" id="PRO_5044057106" evidence="6">
    <location>
        <begin position="22"/>
        <end position="571"/>
    </location>
</feature>
<accession>A0A173VHM2</accession>
<dbReference type="CDD" id="cd08504">
    <property type="entry name" value="PBP2_OppA"/>
    <property type="match status" value="1"/>
</dbReference>
<protein>
    <submittedName>
        <fullName evidence="9">Peptide ABC transporter substrate-binding protein</fullName>
    </submittedName>
    <submittedName>
        <fullName evidence="8">Putative binding protein ygiS</fullName>
    </submittedName>
</protein>
<name>A0A173VHM2_9FIRM</name>
<evidence type="ECO:0000313" key="11">
    <source>
        <dbReference type="Proteomes" id="UP000095350"/>
    </source>
</evidence>
<evidence type="ECO:0000256" key="2">
    <source>
        <dbReference type="ARBA" id="ARBA00005695"/>
    </source>
</evidence>
<dbReference type="EMBL" id="WNAJ01000010">
    <property type="protein sequence ID" value="MTR85395.1"/>
    <property type="molecule type" value="Genomic_DNA"/>
</dbReference>
<dbReference type="PIRSF" id="PIRSF002741">
    <property type="entry name" value="MppA"/>
    <property type="match status" value="1"/>
</dbReference>
<sequence>MKKTKAVLAILMAGTMMLGLAGCGGNSSSATQGTTAGTETGSAAGDAAGTDAAASASDMNVMLETPVESLDPQQATDGTSFEVIADYTDGLMQMDADGQAVPAIAESYDLSDDGLTYTFHLRTDAKWSNGTPVTAADFVFGWQRAVDPDVASEYAYMLSDIGQIKNAAEIIAGEKDKSELGVTAVDDNTLQVELNAPVSYFTSLMYFPTFYPVNEEFFTSCGDTFATSPETVLSNGAFVLDSYQPAATAFHLTKNADYYDTDRVKLSGLSYQVIQDSQQALMSYQTGALDTTLVNGEQVDQVKDDPEFTTVGAGYLWYVSPNMNSVPELANLNIRLAMTMAIDRDSITADVLKDGSASTYTAVPMQFAAGPDGSDFSEDQTKFSDVCVYDTEKAADYWAKGLEELGESEITLDMVVDADDAPQKVAQVLKEQWETTLPGLTVNLVVEPKKQRVEDMQNGNFQLGLTRWGPDYADPMTYLGMWVTDNSNNYGLWSNADYDAIIDECTTGDLCTDAEGRWARLYDAEKIVMDEAVIYPLYTQCNAEMLSSKVTGVEYHPVAINRVYKDAVKTE</sequence>
<organism evidence="8 11">
    <name type="scientific">Roseburia intestinalis</name>
    <dbReference type="NCBI Taxonomy" id="166486"/>
    <lineage>
        <taxon>Bacteria</taxon>
        <taxon>Bacillati</taxon>
        <taxon>Bacillota</taxon>
        <taxon>Clostridia</taxon>
        <taxon>Lachnospirales</taxon>
        <taxon>Lachnospiraceae</taxon>
        <taxon>Roseburia</taxon>
    </lineage>
</organism>
<dbReference type="GeneID" id="61434994"/>
<dbReference type="RefSeq" id="WP_006857405.1">
    <property type="nucleotide sequence ID" value="NZ_CABIYH010000025.1"/>
</dbReference>
<feature type="signal peptide" evidence="6">
    <location>
        <begin position="1"/>
        <end position="21"/>
    </location>
</feature>
<evidence type="ECO:0000313" key="10">
    <source>
        <dbReference type="EMBL" id="RHA65598.1"/>
    </source>
</evidence>
<dbReference type="PROSITE" id="PS51257">
    <property type="entry name" value="PROKAR_LIPOPROTEIN"/>
    <property type="match status" value="1"/>
</dbReference>
<comment type="similarity">
    <text evidence="2">Belongs to the bacterial solute-binding protein 5 family.</text>
</comment>
<dbReference type="Pfam" id="PF00496">
    <property type="entry name" value="SBP_bac_5"/>
    <property type="match status" value="1"/>
</dbReference>
<dbReference type="Proteomes" id="UP000478483">
    <property type="component" value="Unassembled WGS sequence"/>
</dbReference>
<feature type="region of interest" description="Disordered" evidence="5">
    <location>
        <begin position="28"/>
        <end position="50"/>
    </location>
</feature>
<dbReference type="InterPro" id="IPR000914">
    <property type="entry name" value="SBP_5_dom"/>
</dbReference>
<evidence type="ECO:0000313" key="13">
    <source>
        <dbReference type="Proteomes" id="UP000478483"/>
    </source>
</evidence>
<feature type="domain" description="Solute-binding protein family 5" evidence="7">
    <location>
        <begin position="100"/>
        <end position="489"/>
    </location>
</feature>
<evidence type="ECO:0000256" key="1">
    <source>
        <dbReference type="ARBA" id="ARBA00004196"/>
    </source>
</evidence>
<gene>
    <name evidence="8" type="primary">ygiS</name>
    <name evidence="10" type="ORF">DW927_13750</name>
    <name evidence="8" type="ORF">ERS852572_02978</name>
    <name evidence="9" type="ORF">GMD50_10030</name>
</gene>
<evidence type="ECO:0000313" key="8">
    <source>
        <dbReference type="EMBL" id="CUN26280.1"/>
    </source>
</evidence>
<dbReference type="EMBL" id="QSFP01000017">
    <property type="protein sequence ID" value="RHA65598.1"/>
    <property type="molecule type" value="Genomic_DNA"/>
</dbReference>
<reference evidence="8 11" key="1">
    <citation type="submission" date="2015-09" db="EMBL/GenBank/DDBJ databases">
        <authorList>
            <consortium name="Pathogen Informatics"/>
        </authorList>
    </citation>
    <scope>NUCLEOTIDE SEQUENCE [LARGE SCALE GENOMIC DNA]</scope>
    <source>
        <strain evidence="8 11">2789STDY5834960</strain>
    </source>
</reference>
<evidence type="ECO:0000313" key="9">
    <source>
        <dbReference type="EMBL" id="MTR85395.1"/>
    </source>
</evidence>
<dbReference type="PaxDb" id="166486-ERS852572_02978"/>
<dbReference type="GO" id="GO:0015833">
    <property type="term" value="P:peptide transport"/>
    <property type="evidence" value="ECO:0007669"/>
    <property type="project" value="TreeGrafter"/>
</dbReference>
<dbReference type="GO" id="GO:1904680">
    <property type="term" value="F:peptide transmembrane transporter activity"/>
    <property type="evidence" value="ECO:0007669"/>
    <property type="project" value="TreeGrafter"/>
</dbReference>
<dbReference type="PANTHER" id="PTHR30290:SF10">
    <property type="entry name" value="PERIPLASMIC OLIGOPEPTIDE-BINDING PROTEIN-RELATED"/>
    <property type="match status" value="1"/>
</dbReference>
<dbReference type="Gene3D" id="3.10.105.10">
    <property type="entry name" value="Dipeptide-binding Protein, Domain 3"/>
    <property type="match status" value="1"/>
</dbReference>
<dbReference type="Proteomes" id="UP000095350">
    <property type="component" value="Unassembled WGS sequence"/>
</dbReference>
<comment type="subcellular location">
    <subcellularLocation>
        <location evidence="1">Cell envelope</location>
    </subcellularLocation>
</comment>
<dbReference type="Proteomes" id="UP000284465">
    <property type="component" value="Unassembled WGS sequence"/>
</dbReference>
<dbReference type="PANTHER" id="PTHR30290">
    <property type="entry name" value="PERIPLASMIC BINDING COMPONENT OF ABC TRANSPORTER"/>
    <property type="match status" value="1"/>
</dbReference>
<evidence type="ECO:0000259" key="7">
    <source>
        <dbReference type="Pfam" id="PF00496"/>
    </source>
</evidence>
<evidence type="ECO:0000256" key="5">
    <source>
        <dbReference type="SAM" id="MobiDB-lite"/>
    </source>
</evidence>
<dbReference type="Gene3D" id="3.40.190.10">
    <property type="entry name" value="Periplasmic binding protein-like II"/>
    <property type="match status" value="1"/>
</dbReference>
<dbReference type="SUPFAM" id="SSF53850">
    <property type="entry name" value="Periplasmic binding protein-like II"/>
    <property type="match status" value="1"/>
</dbReference>
<dbReference type="GO" id="GO:0043190">
    <property type="term" value="C:ATP-binding cassette (ABC) transporter complex"/>
    <property type="evidence" value="ECO:0007669"/>
    <property type="project" value="InterPro"/>
</dbReference>
<dbReference type="InterPro" id="IPR030678">
    <property type="entry name" value="Peptide/Ni-bd"/>
</dbReference>
<evidence type="ECO:0000313" key="12">
    <source>
        <dbReference type="Proteomes" id="UP000284465"/>
    </source>
</evidence>
<proteinExistence type="inferred from homology"/>
<keyword evidence="3" id="KW-0813">Transport</keyword>
<dbReference type="OrthoDB" id="9801912at2"/>
<reference evidence="9 13" key="3">
    <citation type="journal article" date="2019" name="Nat. Med.">
        <title>A library of human gut bacterial isolates paired with longitudinal multiomics data enables mechanistic microbiome research.</title>
        <authorList>
            <person name="Poyet M."/>
            <person name="Groussin M."/>
            <person name="Gibbons S.M."/>
            <person name="Avila-Pacheco J."/>
            <person name="Jiang X."/>
            <person name="Kearney S.M."/>
            <person name="Perrotta A.R."/>
            <person name="Berdy B."/>
            <person name="Zhao S."/>
            <person name="Lieberman T.D."/>
            <person name="Swanson P.K."/>
            <person name="Smith M."/>
            <person name="Roesemann S."/>
            <person name="Alexander J.E."/>
            <person name="Rich S.A."/>
            <person name="Livny J."/>
            <person name="Vlamakis H."/>
            <person name="Clish C."/>
            <person name="Bullock K."/>
            <person name="Deik A."/>
            <person name="Scott J."/>
            <person name="Pierce K.A."/>
            <person name="Xavier R.J."/>
            <person name="Alm E.J."/>
        </authorList>
    </citation>
    <scope>NUCLEOTIDE SEQUENCE [LARGE SCALE GENOMIC DNA]</scope>
    <source>
        <strain evidence="9 13">BIOML-A1</strain>
    </source>
</reference>
<dbReference type="GO" id="GO:0030288">
    <property type="term" value="C:outer membrane-bounded periplasmic space"/>
    <property type="evidence" value="ECO:0007669"/>
    <property type="project" value="UniProtKB-ARBA"/>
</dbReference>
<dbReference type="AlphaFoldDB" id="A0A173VHM2"/>
<dbReference type="Gene3D" id="3.90.76.10">
    <property type="entry name" value="Dipeptide-binding Protein, Domain 1"/>
    <property type="match status" value="1"/>
</dbReference>
<dbReference type="FunFam" id="3.90.76.10:FF:000001">
    <property type="entry name" value="Oligopeptide ABC transporter substrate-binding protein"/>
    <property type="match status" value="1"/>
</dbReference>
<evidence type="ECO:0000256" key="6">
    <source>
        <dbReference type="SAM" id="SignalP"/>
    </source>
</evidence>
<dbReference type="FunFam" id="3.10.105.10:FF:000001">
    <property type="entry name" value="Oligopeptide ABC transporter, oligopeptide-binding protein"/>
    <property type="match status" value="1"/>
</dbReference>
<dbReference type="InterPro" id="IPR039424">
    <property type="entry name" value="SBP_5"/>
</dbReference>
<evidence type="ECO:0000256" key="4">
    <source>
        <dbReference type="ARBA" id="ARBA00022729"/>
    </source>
</evidence>
<keyword evidence="4 6" id="KW-0732">Signal</keyword>
<dbReference type="STRING" id="166486.ERS852572_02978"/>
<reference evidence="10 12" key="2">
    <citation type="submission" date="2018-08" db="EMBL/GenBank/DDBJ databases">
        <title>A genome reference for cultivated species of the human gut microbiota.</title>
        <authorList>
            <person name="Zou Y."/>
            <person name="Xue W."/>
            <person name="Luo G."/>
        </authorList>
    </citation>
    <scope>NUCLEOTIDE SEQUENCE [LARGE SCALE GENOMIC DNA]</scope>
    <source>
        <strain evidence="10 12">AM43-11</strain>
    </source>
</reference>